<organism evidence="1 2">
    <name type="scientific">Streptomyces sodiiphilus</name>
    <dbReference type="NCBI Taxonomy" id="226217"/>
    <lineage>
        <taxon>Bacteria</taxon>
        <taxon>Bacillati</taxon>
        <taxon>Actinomycetota</taxon>
        <taxon>Actinomycetes</taxon>
        <taxon>Kitasatosporales</taxon>
        <taxon>Streptomycetaceae</taxon>
        <taxon>Streptomyces</taxon>
    </lineage>
</organism>
<sequence length="200" mass="21991">MLLSQHTITRSRFPERGSGMFGLKVSSSLLLGVVLAGGGHFPAQAAAVPGDPPKGVELKDVERGEARLLTSSTSGEGRLPQTAATRLPYHCVASVDRPHNSNTTRATINVHFDTRCRRVAPNLSTEGALYRSRWYGWEHLTTRRGTKSNSRHLRVVAPKSCRPGDRHRYRGQARFYVSGPEGRGSAHVYNQNDSEITCRG</sequence>
<name>A0ABP5AP90_9ACTN</name>
<gene>
    <name evidence="1" type="ORF">GCM10009716_29870</name>
</gene>
<reference evidence="2" key="1">
    <citation type="journal article" date="2019" name="Int. J. Syst. Evol. Microbiol.">
        <title>The Global Catalogue of Microorganisms (GCM) 10K type strain sequencing project: providing services to taxonomists for standard genome sequencing and annotation.</title>
        <authorList>
            <consortium name="The Broad Institute Genomics Platform"/>
            <consortium name="The Broad Institute Genome Sequencing Center for Infectious Disease"/>
            <person name="Wu L."/>
            <person name="Ma J."/>
        </authorList>
    </citation>
    <scope>NUCLEOTIDE SEQUENCE [LARGE SCALE GENOMIC DNA]</scope>
    <source>
        <strain evidence="2">JCM 13581</strain>
    </source>
</reference>
<comment type="caution">
    <text evidence="1">The sequence shown here is derived from an EMBL/GenBank/DDBJ whole genome shotgun (WGS) entry which is preliminary data.</text>
</comment>
<dbReference type="EMBL" id="BAAAMJ010000030">
    <property type="protein sequence ID" value="GAA1919139.1"/>
    <property type="molecule type" value="Genomic_DNA"/>
</dbReference>
<evidence type="ECO:0000313" key="2">
    <source>
        <dbReference type="Proteomes" id="UP001501303"/>
    </source>
</evidence>
<keyword evidence="2" id="KW-1185">Reference proteome</keyword>
<protein>
    <submittedName>
        <fullName evidence="1">Uncharacterized protein</fullName>
    </submittedName>
</protein>
<accession>A0ABP5AP90</accession>
<dbReference type="Proteomes" id="UP001501303">
    <property type="component" value="Unassembled WGS sequence"/>
</dbReference>
<evidence type="ECO:0000313" key="1">
    <source>
        <dbReference type="EMBL" id="GAA1919139.1"/>
    </source>
</evidence>
<proteinExistence type="predicted"/>